<feature type="compositionally biased region" description="Basic and acidic residues" evidence="1">
    <location>
        <begin position="54"/>
        <end position="64"/>
    </location>
</feature>
<evidence type="ECO:0000259" key="2">
    <source>
        <dbReference type="PROSITE" id="PS50055"/>
    </source>
</evidence>
<protein>
    <submittedName>
        <fullName evidence="5">Protein-tyrosine phosphatase</fullName>
    </submittedName>
</protein>
<feature type="compositionally biased region" description="Pro residues" evidence="1">
    <location>
        <begin position="393"/>
        <end position="404"/>
    </location>
</feature>
<dbReference type="PROSITE" id="PS50055">
    <property type="entry name" value="TYR_PHOSPHATASE_PTP"/>
    <property type="match status" value="1"/>
</dbReference>
<proteinExistence type="predicted"/>
<dbReference type="InterPro" id="IPR052782">
    <property type="entry name" value="Oocyte-zygote_transition_reg"/>
</dbReference>
<dbReference type="InterPro" id="IPR016130">
    <property type="entry name" value="Tyr_Pase_AS"/>
</dbReference>
<dbReference type="InterPro" id="IPR000242">
    <property type="entry name" value="PTP_cat"/>
</dbReference>
<dbReference type="PROSITE" id="PS00383">
    <property type="entry name" value="TYR_PHOSPHATASE_1"/>
    <property type="match status" value="1"/>
</dbReference>
<feature type="domain" description="Tyrosine-protein phosphatase" evidence="2">
    <location>
        <begin position="79"/>
        <end position="343"/>
    </location>
</feature>
<evidence type="ECO:0000256" key="1">
    <source>
        <dbReference type="SAM" id="MobiDB-lite"/>
    </source>
</evidence>
<feature type="domain" description="Tyrosine specific protein phosphatases" evidence="3">
    <location>
        <begin position="277"/>
        <end position="334"/>
    </location>
</feature>
<evidence type="ECO:0000259" key="3">
    <source>
        <dbReference type="PROSITE" id="PS50056"/>
    </source>
</evidence>
<dbReference type="InterPro" id="IPR029021">
    <property type="entry name" value="Prot-tyrosine_phosphatase-like"/>
</dbReference>
<dbReference type="PROSITE" id="PS50056">
    <property type="entry name" value="TYR_PHOSPHATASE_2"/>
    <property type="match status" value="1"/>
</dbReference>
<reference evidence="5" key="1">
    <citation type="submission" date="2017-02" db="UniProtKB">
        <authorList>
            <consortium name="WormBaseParasite"/>
        </authorList>
    </citation>
    <scope>IDENTIFICATION</scope>
</reference>
<dbReference type="SMART" id="SM00194">
    <property type="entry name" value="PTPc"/>
    <property type="match status" value="1"/>
</dbReference>
<dbReference type="PRINTS" id="PR00700">
    <property type="entry name" value="PRTYPHPHTASE"/>
</dbReference>
<dbReference type="PANTHER" id="PTHR46163:SF5">
    <property type="entry name" value="TYROSINE-PROTEIN PHOSPHATASE"/>
    <property type="match status" value="1"/>
</dbReference>
<organism evidence="4 5">
    <name type="scientific">Strongyloides papillosus</name>
    <name type="common">Intestinal threadworm</name>
    <dbReference type="NCBI Taxonomy" id="174720"/>
    <lineage>
        <taxon>Eukaryota</taxon>
        <taxon>Metazoa</taxon>
        <taxon>Ecdysozoa</taxon>
        <taxon>Nematoda</taxon>
        <taxon>Chromadorea</taxon>
        <taxon>Rhabditida</taxon>
        <taxon>Tylenchina</taxon>
        <taxon>Panagrolaimomorpha</taxon>
        <taxon>Strongyloidoidea</taxon>
        <taxon>Strongyloididae</taxon>
        <taxon>Strongyloides</taxon>
    </lineage>
</organism>
<dbReference type="AlphaFoldDB" id="A0A0N5CFE9"/>
<keyword evidence="4" id="KW-1185">Reference proteome</keyword>
<dbReference type="SUPFAM" id="SSF52799">
    <property type="entry name" value="(Phosphotyrosine protein) phosphatases II"/>
    <property type="match status" value="1"/>
</dbReference>
<dbReference type="SMART" id="SM00404">
    <property type="entry name" value="PTPc_motif"/>
    <property type="match status" value="1"/>
</dbReference>
<sequence>MIQPNNQVLDNNFGEVVSQAPLGATPADQQLKGNPSTKNYKMSMMNPVKRNKKRSVDIKKTDNSKQRSQLLDAFSWSVLEKEISGLKKEYKEDVAKIIPKKEECVAFHSREVAEKNRNPFVPCLDLSRCPILTVPPSESYIHANYISSVNSPKRYIATQAPLDGTVVDFWRLIIQEKTDHIVMLCNFREKNVSKCAEYFPVEYDKLKSIGEFKITLTKKFHVRADESITCYSLNVSHLNGDHSVKVFHWTNWPETGHPPITGTALTLYAGVYTSNHPVVVHCSSGVRRTGIWLMVALFMDVINEGKIENDSILKLSKKLRKQRAGAIVNDVDYVFIHRLIFQQLINKQIIASSQRLLEFFDDYEMASKKADKLEKANNQKMTIENDDLNQKPPNMPAALPPTNF</sequence>
<dbReference type="PANTHER" id="PTHR46163">
    <property type="entry name" value="TYROSINE-PROTEIN PHOSPHATASE-RELATED"/>
    <property type="match status" value="1"/>
</dbReference>
<dbReference type="Proteomes" id="UP000046392">
    <property type="component" value="Unplaced"/>
</dbReference>
<dbReference type="Gene3D" id="3.90.190.10">
    <property type="entry name" value="Protein tyrosine phosphatase superfamily"/>
    <property type="match status" value="1"/>
</dbReference>
<feature type="region of interest" description="Disordered" evidence="1">
    <location>
        <begin position="383"/>
        <end position="404"/>
    </location>
</feature>
<dbReference type="CDD" id="cd00047">
    <property type="entry name" value="PTPc"/>
    <property type="match status" value="1"/>
</dbReference>
<accession>A0A0N5CFE9</accession>
<dbReference type="STRING" id="174720.A0A0N5CFE9"/>
<dbReference type="GO" id="GO:0004725">
    <property type="term" value="F:protein tyrosine phosphatase activity"/>
    <property type="evidence" value="ECO:0007669"/>
    <property type="project" value="InterPro"/>
</dbReference>
<dbReference type="InterPro" id="IPR000387">
    <property type="entry name" value="Tyr_Pase_dom"/>
</dbReference>
<evidence type="ECO:0000313" key="5">
    <source>
        <dbReference type="WBParaSite" id="SPAL_0001658500.1"/>
    </source>
</evidence>
<dbReference type="Pfam" id="PF00102">
    <property type="entry name" value="Y_phosphatase"/>
    <property type="match status" value="1"/>
</dbReference>
<name>A0A0N5CFE9_STREA</name>
<feature type="region of interest" description="Disordered" evidence="1">
    <location>
        <begin position="22"/>
        <end position="64"/>
    </location>
</feature>
<evidence type="ECO:0000313" key="4">
    <source>
        <dbReference type="Proteomes" id="UP000046392"/>
    </source>
</evidence>
<dbReference type="InterPro" id="IPR003595">
    <property type="entry name" value="Tyr_Pase_cat"/>
</dbReference>
<feature type="compositionally biased region" description="Polar residues" evidence="1">
    <location>
        <begin position="27"/>
        <end position="40"/>
    </location>
</feature>
<dbReference type="WBParaSite" id="SPAL_0001658500.1">
    <property type="protein sequence ID" value="SPAL_0001658500.1"/>
    <property type="gene ID" value="SPAL_0001658500"/>
</dbReference>